<comment type="catalytic activity">
    <reaction evidence="14">
        <text>Exonucleolytic cleavage in the 3'- to 5'-direction to yield nucleoside 5'-phosphates.</text>
        <dbReference type="EC" id="3.1.11.1"/>
    </reaction>
</comment>
<dbReference type="GO" id="GO:0003887">
    <property type="term" value="F:DNA-directed DNA polymerase activity"/>
    <property type="evidence" value="ECO:0007669"/>
    <property type="project" value="UniProtKB-UniRule"/>
</dbReference>
<dbReference type="EC" id="3.1.11.1" evidence="14"/>
<evidence type="ECO:0000256" key="11">
    <source>
        <dbReference type="ARBA" id="ARBA00023268"/>
    </source>
</evidence>
<comment type="subunit">
    <text evidence="2 14">Heterodimer of a large subunit and a small subunit.</text>
</comment>
<evidence type="ECO:0000256" key="9">
    <source>
        <dbReference type="ARBA" id="ARBA00022932"/>
    </source>
</evidence>
<evidence type="ECO:0000259" key="17">
    <source>
        <dbReference type="Pfam" id="PF24844"/>
    </source>
</evidence>
<dbReference type="EC" id="2.7.7.7" evidence="14"/>
<evidence type="ECO:0000256" key="14">
    <source>
        <dbReference type="HAMAP-Rule" id="MF_00324"/>
    </source>
</evidence>
<feature type="domain" description="DNA polymerase II large subunit DP2 N-terminal" evidence="15">
    <location>
        <begin position="12"/>
        <end position="281"/>
    </location>
</feature>
<evidence type="ECO:0000259" key="16">
    <source>
        <dbReference type="Pfam" id="PF22912"/>
    </source>
</evidence>
<dbReference type="GeneID" id="41323779"/>
<keyword evidence="3 14" id="KW-0808">Transferase</keyword>
<dbReference type="InterPro" id="IPR054475">
    <property type="entry name" value="Znf-DPOE"/>
</dbReference>
<evidence type="ECO:0000313" key="20">
    <source>
        <dbReference type="Proteomes" id="UP000752814"/>
    </source>
</evidence>
<feature type="domain" description="DNA polymerase II large subunit DP2 central" evidence="17">
    <location>
        <begin position="294"/>
        <end position="681"/>
    </location>
</feature>
<organism evidence="19 20">
    <name type="scientific">Candidatus Methanomassiliicoccus intestinalis</name>
    <dbReference type="NCBI Taxonomy" id="1406512"/>
    <lineage>
        <taxon>Archaea</taxon>
        <taxon>Methanobacteriati</taxon>
        <taxon>Thermoplasmatota</taxon>
        <taxon>Thermoplasmata</taxon>
        <taxon>Methanomassiliicoccales</taxon>
        <taxon>Methanomassiliicoccaceae</taxon>
        <taxon>Methanomassiliicoccus</taxon>
    </lineage>
</organism>
<dbReference type="PANTHER" id="PTHR42210:SF1">
    <property type="entry name" value="DNA POLYMERASE II LARGE SUBUNIT"/>
    <property type="match status" value="1"/>
</dbReference>
<dbReference type="AlphaFoldDB" id="A0A8J8PB38"/>
<evidence type="ECO:0000256" key="7">
    <source>
        <dbReference type="ARBA" id="ARBA00022801"/>
    </source>
</evidence>
<dbReference type="Pfam" id="PF24844">
    <property type="entry name" value="PolC_DP2_central"/>
    <property type="match status" value="1"/>
</dbReference>
<dbReference type="OMA" id="KRRNCDG"/>
<dbReference type="GO" id="GO:0006261">
    <property type="term" value="P:DNA-templated DNA replication"/>
    <property type="evidence" value="ECO:0007669"/>
    <property type="project" value="UniProtKB-UniRule"/>
</dbReference>
<keyword evidence="4 14" id="KW-0548">Nucleotidyltransferase</keyword>
<evidence type="ECO:0000259" key="15">
    <source>
        <dbReference type="Pfam" id="PF03833"/>
    </source>
</evidence>
<dbReference type="NCBIfam" id="TIGR00354">
    <property type="entry name" value="polC"/>
    <property type="match status" value="1"/>
</dbReference>
<evidence type="ECO:0000256" key="5">
    <source>
        <dbReference type="ARBA" id="ARBA00022705"/>
    </source>
</evidence>
<dbReference type="EMBL" id="LVVT01000014">
    <property type="protein sequence ID" value="TQS82849.1"/>
    <property type="molecule type" value="Genomic_DNA"/>
</dbReference>
<protein>
    <recommendedName>
        <fullName evidence="14">DNA polymerase II large subunit</fullName>
        <shortName evidence="14">Pol II</shortName>
        <ecNumber evidence="14">2.7.7.7</ecNumber>
    </recommendedName>
    <alternativeName>
        <fullName evidence="14">Exodeoxyribonuclease large subunit</fullName>
        <ecNumber evidence="14">3.1.11.1</ecNumber>
    </alternativeName>
</protein>
<feature type="domain" description="DNA polymerase-epsilon zinc finger" evidence="16">
    <location>
        <begin position="1032"/>
        <end position="1084"/>
    </location>
</feature>
<keyword evidence="8 14" id="KW-0269">Exonuclease</keyword>
<keyword evidence="10 14" id="KW-0238">DNA-binding</keyword>
<keyword evidence="6 14" id="KW-0540">Nuclease</keyword>
<evidence type="ECO:0000256" key="8">
    <source>
        <dbReference type="ARBA" id="ARBA00022839"/>
    </source>
</evidence>
<evidence type="ECO:0000256" key="10">
    <source>
        <dbReference type="ARBA" id="ARBA00023125"/>
    </source>
</evidence>
<comment type="caution">
    <text evidence="19">The sequence shown here is derived from an EMBL/GenBank/DDBJ whole genome shotgun (WGS) entry which is preliminary data.</text>
</comment>
<sequence>MPDVACSQHMKEYFKNLADGAEYCYQIANEARSKGLDPELSVEIPRAEDLASRVEKLLADWHVEGVAERIRELSKDHNREEVSLLIAKEMASKEAKTREERVDRAVRVGLAVLTEGILVAPLEGIAGAKIGKNSDGSEYLSLSFAGPIRAAGGTGQALSVLIGDVVRRELGLGKYIPTDSEVQRFKEEIPLYRQCQHLQYCPGNEEIEIITSSCPVCVDGEGTEKMEISGFRDLPRIETNQVRGGACLVIAEGMCLKAPKIQKHVKKLGIDGWEFIDEYLKWKQHHEAEVSGGKETKGIVPDSKFLKDMVAGRPVIGHPSKAGGLRLRYGRGRTTGLAALAIHPGTMFVLDDFLAIGTQIKIERPGKAGAVTPCDQIEGPILLMKNGDLIQPKEAEEVRAIRKDIEEIVDLGEVLLPYGEFMENNHVLAPGAYSLEWYKVELESKCEKLPDDWKDPTYERAKEISKTYGVPLHPKFNLFWYDETVDGLNVLRSEIIKHGNFAEGKLILPRDDFPKRTLETLGALHTIQDGKIVIDFYSIPLLEGLGLGVDGGKIIEKVPLIDIGEDEEKAFSSATLRSVSNVLGIEVRARAVTRIGARMGRPEKAKEREMKPPPHALFPLGQNGGMQRLVSVAVRSRVIEVDIGVRQCTNCGKTGYFCGCPDCGGHTIPISEPTTQKVELSKILSDALSKLGIYPAPEIKGVQGMMSKNKTPEALEKGVLRASNGLFVFKDGTIRYDMTDVPVTHFRPNEIGLSVEKAREIGYVTDTFGNELVSGDQVCELRVQDIIPSVGCGDYLVKVSKFIDDLLEKQYGMERFYNAKTKEDLIGQLTIGLAPHTSGGILCRLIGYTKSNVGYGHPFFHASKRRNADGDEDSVILLLDGLINFSRSFLPDRRGGLMDAPLVLTTRLDPNEIDKEAHNIDVLWEYPLEFYNATLEYKHPKDIEKIMDTVATRIGSSLQYEGFGFTHDTSNISAGPAESAYKTLETMIDKMNAQLEIARKVRAVDSQDVAYRVITKHFLPDMIGNLKSFSSQTLRCTKCNTKYRRVPLIGRCYCGNTLTLTVHEKSVKKYLEIAKEISEKFDLDAYTQQRIAIVEESMNSLFQSDKIKKCKLTDFM</sequence>
<dbReference type="Proteomes" id="UP000752814">
    <property type="component" value="Unassembled WGS sequence"/>
</dbReference>
<dbReference type="GO" id="GO:0008310">
    <property type="term" value="F:single-stranded DNA 3'-5' DNA exonuclease activity"/>
    <property type="evidence" value="ECO:0007669"/>
    <property type="project" value="UniProtKB-EC"/>
</dbReference>
<dbReference type="Pfam" id="PF03833">
    <property type="entry name" value="PolC_DP2_N"/>
    <property type="match status" value="1"/>
</dbReference>
<evidence type="ECO:0000259" key="18">
    <source>
        <dbReference type="Pfam" id="PF24846"/>
    </source>
</evidence>
<feature type="domain" description="DNA polymerase II large subunit DP2 catalytic" evidence="18">
    <location>
        <begin position="696"/>
        <end position="990"/>
    </location>
</feature>
<dbReference type="PANTHER" id="PTHR42210">
    <property type="entry name" value="DNA POLYMERASE II LARGE SUBUNIT"/>
    <property type="match status" value="1"/>
</dbReference>
<name>A0A8J8PB38_9ARCH</name>
<dbReference type="InterPro" id="IPR016033">
    <property type="entry name" value="PolC_DP2_N"/>
</dbReference>
<proteinExistence type="inferred from homology"/>
<comment type="similarity">
    <text evidence="1 14">Belongs to the archaeal DNA polymerase II family.</text>
</comment>
<comment type="catalytic activity">
    <reaction evidence="13 14">
        <text>DNA(n) + a 2'-deoxyribonucleoside 5'-triphosphate = DNA(n+1) + diphosphate</text>
        <dbReference type="Rhea" id="RHEA:22508"/>
        <dbReference type="Rhea" id="RHEA-COMP:17339"/>
        <dbReference type="Rhea" id="RHEA-COMP:17340"/>
        <dbReference type="ChEBI" id="CHEBI:33019"/>
        <dbReference type="ChEBI" id="CHEBI:61560"/>
        <dbReference type="ChEBI" id="CHEBI:173112"/>
        <dbReference type="EC" id="2.7.7.7"/>
    </reaction>
</comment>
<dbReference type="RefSeq" id="WP_020449245.1">
    <property type="nucleotide sequence ID" value="NZ_CAYAXV010000005.1"/>
</dbReference>
<dbReference type="InterPro" id="IPR056171">
    <property type="entry name" value="PolC_DP2_central_dom"/>
</dbReference>
<dbReference type="InterPro" id="IPR056172">
    <property type="entry name" value="PolC_DP2_cat_dom"/>
</dbReference>
<dbReference type="NCBIfam" id="NF003103">
    <property type="entry name" value="PRK04023.1"/>
    <property type="match status" value="1"/>
</dbReference>
<keyword evidence="5 14" id="KW-0235">DNA replication</keyword>
<dbReference type="GO" id="GO:0006308">
    <property type="term" value="P:DNA catabolic process"/>
    <property type="evidence" value="ECO:0007669"/>
    <property type="project" value="UniProtKB-UniRule"/>
</dbReference>
<evidence type="ECO:0000313" key="19">
    <source>
        <dbReference type="EMBL" id="TQS82849.1"/>
    </source>
</evidence>
<evidence type="ECO:0000256" key="6">
    <source>
        <dbReference type="ARBA" id="ARBA00022722"/>
    </source>
</evidence>
<gene>
    <name evidence="14" type="primary">polC</name>
    <name evidence="19" type="ORF">A3207_02560</name>
</gene>
<evidence type="ECO:0000256" key="12">
    <source>
        <dbReference type="ARBA" id="ARBA00025068"/>
    </source>
</evidence>
<dbReference type="Pfam" id="PF24846">
    <property type="entry name" value="PolC_DP2_cat"/>
    <property type="match status" value="1"/>
</dbReference>
<evidence type="ECO:0000256" key="13">
    <source>
        <dbReference type="ARBA" id="ARBA00049244"/>
    </source>
</evidence>
<evidence type="ECO:0000256" key="2">
    <source>
        <dbReference type="ARBA" id="ARBA00011315"/>
    </source>
</evidence>
<keyword evidence="11 14" id="KW-0511">Multifunctional enzyme</keyword>
<dbReference type="GO" id="GO:0003677">
    <property type="term" value="F:DNA binding"/>
    <property type="evidence" value="ECO:0007669"/>
    <property type="project" value="UniProtKB-UniRule"/>
</dbReference>
<keyword evidence="9 14" id="KW-0239">DNA-directed DNA polymerase</keyword>
<evidence type="ECO:0000256" key="4">
    <source>
        <dbReference type="ARBA" id="ARBA00022695"/>
    </source>
</evidence>
<reference evidence="19" key="1">
    <citation type="submission" date="2016-03" db="EMBL/GenBank/DDBJ databases">
        <authorList>
            <person name="Borrel G."/>
            <person name="Mccann A."/>
            <person name="O'Toole P.W."/>
        </authorList>
    </citation>
    <scope>NUCLEOTIDE SEQUENCE</scope>
    <source>
        <strain evidence="19">183</strain>
    </source>
</reference>
<keyword evidence="7 14" id="KW-0378">Hydrolase</keyword>
<dbReference type="HAMAP" id="MF_00324">
    <property type="entry name" value="DNApol_II_L_arch"/>
    <property type="match status" value="1"/>
</dbReference>
<dbReference type="InterPro" id="IPR004475">
    <property type="entry name" value="PolC_DP2"/>
</dbReference>
<comment type="function">
    <text evidence="12 14">Possesses two activities: a DNA synthesis (polymerase) and an exonucleolytic activity that degrades single-stranded DNA in the 3'- to 5'-direction. Has a template-primer preference which is characteristic of a replicative DNA polymerase.</text>
</comment>
<dbReference type="Pfam" id="PF22912">
    <property type="entry name" value="zf-DPOE"/>
    <property type="match status" value="1"/>
</dbReference>
<accession>A0A8J8PB38</accession>
<evidence type="ECO:0000256" key="3">
    <source>
        <dbReference type="ARBA" id="ARBA00022679"/>
    </source>
</evidence>
<dbReference type="PIRSF" id="PIRSF016275">
    <property type="entry name" value="PolC_DP2"/>
    <property type="match status" value="1"/>
</dbReference>
<evidence type="ECO:0000256" key="1">
    <source>
        <dbReference type="ARBA" id="ARBA00011053"/>
    </source>
</evidence>